<reference evidence="1" key="1">
    <citation type="submission" date="2023-04" db="EMBL/GenBank/DDBJ databases">
        <title>Draft Genome sequencing of Naganishia species isolated from polar environments using Oxford Nanopore Technology.</title>
        <authorList>
            <person name="Leo P."/>
            <person name="Venkateswaran K."/>
        </authorList>
    </citation>
    <scope>NUCLEOTIDE SEQUENCE</scope>
    <source>
        <strain evidence="1">MNA-CCFEE 5262</strain>
    </source>
</reference>
<sequence length="277" mass="30765">MDVVFKASKDFKSAIEGVKKELQNSCQAIQDTIDALDPAVEDLSDYERTGELMELLCVADRLEKAIRNHTLYASFFRDGHPKVNVAYAAYCAAYGSSDVPPQDLSLIHGCRQKCEASYQKMRRATIALRDAEESAGLSAETMEVPIDELFVGTKKDIYGKQSTIKFHLGTENLHSFVRLQSKDDKLLSYKVDQTMLTSIEDSRRAPNVPPTTSNSISKLLREAATSFLGLGNDVSPLQGRPSRWGEDTLWSPVSVYLQTDTSTLKTLETHRGFLSAT</sequence>
<proteinExistence type="predicted"/>
<organism evidence="1 2">
    <name type="scientific">Naganishia adeliensis</name>
    <dbReference type="NCBI Taxonomy" id="92952"/>
    <lineage>
        <taxon>Eukaryota</taxon>
        <taxon>Fungi</taxon>
        <taxon>Dikarya</taxon>
        <taxon>Basidiomycota</taxon>
        <taxon>Agaricomycotina</taxon>
        <taxon>Tremellomycetes</taxon>
        <taxon>Filobasidiales</taxon>
        <taxon>Filobasidiaceae</taxon>
        <taxon>Naganishia</taxon>
    </lineage>
</organism>
<gene>
    <name evidence="1" type="ORF">QFC20_007715</name>
</gene>
<dbReference type="Proteomes" id="UP001230649">
    <property type="component" value="Unassembled WGS sequence"/>
</dbReference>
<protein>
    <submittedName>
        <fullName evidence="1">Uncharacterized protein</fullName>
    </submittedName>
</protein>
<comment type="caution">
    <text evidence="1">The sequence shown here is derived from an EMBL/GenBank/DDBJ whole genome shotgun (WGS) entry which is preliminary data.</text>
</comment>
<evidence type="ECO:0000313" key="2">
    <source>
        <dbReference type="Proteomes" id="UP001230649"/>
    </source>
</evidence>
<accession>A0ACC2UXT5</accession>
<dbReference type="EMBL" id="JASBWS010000210">
    <property type="protein sequence ID" value="KAJ9091157.1"/>
    <property type="molecule type" value="Genomic_DNA"/>
</dbReference>
<keyword evidence="2" id="KW-1185">Reference proteome</keyword>
<name>A0ACC2UXT5_9TREE</name>
<evidence type="ECO:0000313" key="1">
    <source>
        <dbReference type="EMBL" id="KAJ9091157.1"/>
    </source>
</evidence>